<evidence type="ECO:0000256" key="1">
    <source>
        <dbReference type="ARBA" id="ARBA00003362"/>
    </source>
</evidence>
<feature type="region of interest" description="Disordered" evidence="7">
    <location>
        <begin position="1001"/>
        <end position="1021"/>
    </location>
</feature>
<feature type="region of interest" description="Disordered" evidence="7">
    <location>
        <begin position="256"/>
        <end position="276"/>
    </location>
</feature>
<gene>
    <name evidence="8" type="ORF">KY290_030752</name>
</gene>
<evidence type="ECO:0000256" key="2">
    <source>
        <dbReference type="ARBA" id="ARBA00005436"/>
    </source>
</evidence>
<dbReference type="CDD" id="cd05833">
    <property type="entry name" value="Ribosomal_P2"/>
    <property type="match status" value="1"/>
</dbReference>
<comment type="similarity">
    <text evidence="3">Belongs to the CNOT10 family.</text>
</comment>
<evidence type="ECO:0000256" key="7">
    <source>
        <dbReference type="SAM" id="MobiDB-lite"/>
    </source>
</evidence>
<dbReference type="PANTHER" id="PTHR12979">
    <property type="entry name" value="CCR4-NOT TRANSCRIPTION COMPLEX SUBUNIT 10"/>
    <property type="match status" value="1"/>
</dbReference>
<feature type="region of interest" description="Disordered" evidence="7">
    <location>
        <begin position="580"/>
        <end position="621"/>
    </location>
</feature>
<protein>
    <recommendedName>
        <fullName evidence="10">CCR4-NOT transcription complex subunit</fullName>
    </recommendedName>
</protein>
<dbReference type="SMART" id="SM00028">
    <property type="entry name" value="TPR"/>
    <property type="match status" value="4"/>
</dbReference>
<dbReference type="Gene3D" id="1.25.40.10">
    <property type="entry name" value="Tetratricopeptide repeat domain"/>
    <property type="match status" value="2"/>
</dbReference>
<evidence type="ECO:0000256" key="5">
    <source>
        <dbReference type="ARBA" id="ARBA00022980"/>
    </source>
</evidence>
<feature type="compositionally biased region" description="Low complexity" evidence="7">
    <location>
        <begin position="1"/>
        <end position="15"/>
    </location>
</feature>
<keyword evidence="9" id="KW-1185">Reference proteome</keyword>
<feature type="compositionally biased region" description="Polar residues" evidence="7">
    <location>
        <begin position="606"/>
        <end position="621"/>
    </location>
</feature>
<dbReference type="InterPro" id="IPR019734">
    <property type="entry name" value="TPR_rpt"/>
</dbReference>
<evidence type="ECO:0000313" key="8">
    <source>
        <dbReference type="EMBL" id="KAH0742759.1"/>
    </source>
</evidence>
<comment type="subunit">
    <text evidence="4">P1 and P2 exist as dimers at the large ribosomal subunit.</text>
</comment>
<dbReference type="SUPFAM" id="SSF48452">
    <property type="entry name" value="TPR-like"/>
    <property type="match status" value="2"/>
</dbReference>
<evidence type="ECO:0000313" key="9">
    <source>
        <dbReference type="Proteomes" id="UP000826656"/>
    </source>
</evidence>
<proteinExistence type="inferred from homology"/>
<comment type="caution">
    <text evidence="8">The sequence shown here is derived from an EMBL/GenBank/DDBJ whole genome shotgun (WGS) entry which is preliminary data.</text>
</comment>
<dbReference type="Proteomes" id="UP000826656">
    <property type="component" value="Unassembled WGS sequence"/>
</dbReference>
<comment type="similarity">
    <text evidence="2">Belongs to the eukaryotic ribosomal protein P1/P2 family.</text>
</comment>
<dbReference type="InterPro" id="IPR039740">
    <property type="entry name" value="CNOT10"/>
</dbReference>
<reference evidence="8 9" key="1">
    <citation type="journal article" date="2021" name="bioRxiv">
        <title>Chromosome-scale and haplotype-resolved genome assembly of a tetraploid potato cultivar.</title>
        <authorList>
            <person name="Sun H."/>
            <person name="Jiao W.-B."/>
            <person name="Krause K."/>
            <person name="Campoy J.A."/>
            <person name="Goel M."/>
            <person name="Folz-Donahue K."/>
            <person name="Kukat C."/>
            <person name="Huettel B."/>
            <person name="Schneeberger K."/>
        </authorList>
    </citation>
    <scope>NUCLEOTIDE SEQUENCE [LARGE SCALE GENOMIC DNA]</scope>
    <source>
        <strain evidence="8">SolTubOtavaFocal</strain>
        <tissue evidence="8">Leaves</tissue>
    </source>
</reference>
<comment type="function">
    <text evidence="1">Plays an important role in the elongation step of protein synthesis.</text>
</comment>
<dbReference type="InterPro" id="IPR027534">
    <property type="entry name" value="Ribosomal_P1/P2"/>
</dbReference>
<keyword evidence="6" id="KW-0687">Ribonucleoprotein</keyword>
<feature type="compositionally biased region" description="Polar residues" evidence="7">
    <location>
        <begin position="580"/>
        <end position="591"/>
    </location>
</feature>
<sequence length="1021" mass="110641">MDTMSSSASNAVANNKDVPSSMTPTAVEDDGAMSVNSGLAKEAALFFQSGNYADCVRVLYQLLQKKEGDPKVLHNIAIAVNFQDGCSNPKKLIDELNNAKKRSEELACAAGDQADPASNGGAKAVTGISGNNSAPRHLSAQHSSELVYADEFDPSVTTYNLAVCWFHLHEHAKAFSILEGLFQNIEPIDEEIAKRICLLLLDVALLTRNAARSADVISYVEKVFCSSSLLSQVDNGNSALPTASAVLKSASFPSNSTIPDASTPDSPAAGITSEGSLSRTLSEEGLEDLHLISSMEIGGQNLPRQSGLKSSNDPTRNQADEFISTAEMRIKLHLCKVQFLLLTRNLKAAKREVKMAMNTARGKDHSMALYLKSQLEYTRGNHRKAIKLLMASSNRAETGISSLYYNNLGCIYYRLGKHHTSSVFFAKALSNSSSLRKERPLKLSTISQDKSLLITYNCGMQYLACGKPLLAAGCFYKASQVFHNRPLLWLRVAECCLMALEQGLLKSSGVATSDRSEVKVHVVGQGKWRQLVIEDGISRNGQESFSGKEDLATKGRQPKLSVLLARQCLLNALHLLTSSESKGNKSTQSHASGLEESETREAVPSKNGSTDPKSLNLPASGQVNANGEVKEQKGANSQNAAFLNSLGEYEATCRKENLMIEQAALADLAFVELELGNALKALTIARSLLKVQECSRIYIFLGNVYAAEALCLLNRAKEAAEHLSTYISSGKDVDLPFSEEDSEMWKQEKTLESEDTNVGSAAVNSFPSEESQAFVFVKPEESRGILFANLAAMSAMLGDIEQAQTYVVQALLIKPQRPEAILTAVYVDLLCGKTQEALTKLKQCSRIRFQEVMGGGGGVAEISSVIADTCPSLKDSSFTPPPPTVSVKYGKGSICRFYPKREKVIAAYLLAQLGGNSNPSANDLKKILNSVGAEIDDVKIELLLSQVEGKDINELIAAGKQRLASTTCMSFGCTNNNNNNNNNNASVGEQVIDVVEEKKEEKKVEKVEESDEEDFNFSLFD</sequence>
<accession>A0ABQ7U951</accession>
<dbReference type="EMBL" id="JAIVGD010000023">
    <property type="protein sequence ID" value="KAH0742759.1"/>
    <property type="molecule type" value="Genomic_DNA"/>
</dbReference>
<keyword evidence="5" id="KW-0689">Ribosomal protein</keyword>
<name>A0ABQ7U951_SOLTU</name>
<dbReference type="HAMAP" id="MF_01478">
    <property type="entry name" value="Ribosomal_L12_arch"/>
    <property type="match status" value="1"/>
</dbReference>
<evidence type="ECO:0008006" key="10">
    <source>
        <dbReference type="Google" id="ProtNLM"/>
    </source>
</evidence>
<dbReference type="InterPro" id="IPR038716">
    <property type="entry name" value="P1/P2_N_sf"/>
</dbReference>
<feature type="compositionally biased region" description="Polar residues" evidence="7">
    <location>
        <begin position="256"/>
        <end position="265"/>
    </location>
</feature>
<dbReference type="Gene3D" id="1.10.10.1410">
    <property type="match status" value="1"/>
</dbReference>
<evidence type="ECO:0000256" key="3">
    <source>
        <dbReference type="ARBA" id="ARBA00010080"/>
    </source>
</evidence>
<organism evidence="8 9">
    <name type="scientific">Solanum tuberosum</name>
    <name type="common">Potato</name>
    <dbReference type="NCBI Taxonomy" id="4113"/>
    <lineage>
        <taxon>Eukaryota</taxon>
        <taxon>Viridiplantae</taxon>
        <taxon>Streptophyta</taxon>
        <taxon>Embryophyta</taxon>
        <taxon>Tracheophyta</taxon>
        <taxon>Spermatophyta</taxon>
        <taxon>Magnoliopsida</taxon>
        <taxon>eudicotyledons</taxon>
        <taxon>Gunneridae</taxon>
        <taxon>Pentapetalae</taxon>
        <taxon>asterids</taxon>
        <taxon>lamiids</taxon>
        <taxon>Solanales</taxon>
        <taxon>Solanaceae</taxon>
        <taxon>Solanoideae</taxon>
        <taxon>Solaneae</taxon>
        <taxon>Solanum</taxon>
    </lineage>
</organism>
<dbReference type="InterPro" id="IPR011990">
    <property type="entry name" value="TPR-like_helical_dom_sf"/>
</dbReference>
<dbReference type="InterPro" id="IPR044076">
    <property type="entry name" value="Ribosomal_P2"/>
</dbReference>
<feature type="region of interest" description="Disordered" evidence="7">
    <location>
        <begin position="1"/>
        <end position="29"/>
    </location>
</feature>
<evidence type="ECO:0000256" key="4">
    <source>
        <dbReference type="ARBA" id="ARBA00011266"/>
    </source>
</evidence>
<evidence type="ECO:0000256" key="6">
    <source>
        <dbReference type="ARBA" id="ARBA00023274"/>
    </source>
</evidence>
<dbReference type="Pfam" id="PF00428">
    <property type="entry name" value="Ribosomal_60s"/>
    <property type="match status" value="1"/>
</dbReference>
<dbReference type="PANTHER" id="PTHR12979:SF5">
    <property type="entry name" value="CCR4-NOT TRANSCRIPTION COMPLEX SUBUNIT 10"/>
    <property type="match status" value="1"/>
</dbReference>